<feature type="compositionally biased region" description="Basic and acidic residues" evidence="1">
    <location>
        <begin position="564"/>
        <end position="573"/>
    </location>
</feature>
<dbReference type="EMBL" id="CAJNOQ010000026">
    <property type="protein sequence ID" value="CAF0742676.1"/>
    <property type="molecule type" value="Genomic_DNA"/>
</dbReference>
<dbReference type="Proteomes" id="UP000681722">
    <property type="component" value="Unassembled WGS sequence"/>
</dbReference>
<dbReference type="EMBL" id="CAJOBC010000026">
    <property type="protein sequence ID" value="CAF3521197.1"/>
    <property type="molecule type" value="Genomic_DNA"/>
</dbReference>
<gene>
    <name evidence="2" type="ORF">GPM918_LOCUS361</name>
    <name evidence="3" type="ORF">SRO942_LOCUS362</name>
</gene>
<feature type="compositionally biased region" description="Polar residues" evidence="1">
    <location>
        <begin position="574"/>
        <end position="585"/>
    </location>
</feature>
<feature type="compositionally biased region" description="Polar residues" evidence="1">
    <location>
        <begin position="511"/>
        <end position="536"/>
    </location>
</feature>
<organism evidence="2 4">
    <name type="scientific">Didymodactylos carnosus</name>
    <dbReference type="NCBI Taxonomy" id="1234261"/>
    <lineage>
        <taxon>Eukaryota</taxon>
        <taxon>Metazoa</taxon>
        <taxon>Spiralia</taxon>
        <taxon>Gnathifera</taxon>
        <taxon>Rotifera</taxon>
        <taxon>Eurotatoria</taxon>
        <taxon>Bdelloidea</taxon>
        <taxon>Philodinida</taxon>
        <taxon>Philodinidae</taxon>
        <taxon>Didymodactylos</taxon>
    </lineage>
</organism>
<evidence type="ECO:0000256" key="1">
    <source>
        <dbReference type="SAM" id="MobiDB-lite"/>
    </source>
</evidence>
<evidence type="ECO:0000313" key="4">
    <source>
        <dbReference type="Proteomes" id="UP000663829"/>
    </source>
</evidence>
<feature type="compositionally biased region" description="Low complexity" evidence="1">
    <location>
        <begin position="386"/>
        <end position="441"/>
    </location>
</feature>
<name>A0A813NNW4_9BILA</name>
<dbReference type="Proteomes" id="UP000663829">
    <property type="component" value="Unassembled WGS sequence"/>
</dbReference>
<feature type="region of interest" description="Disordered" evidence="1">
    <location>
        <begin position="372"/>
        <end position="585"/>
    </location>
</feature>
<dbReference type="OrthoDB" id="10055085at2759"/>
<reference evidence="2" key="1">
    <citation type="submission" date="2021-02" db="EMBL/GenBank/DDBJ databases">
        <authorList>
            <person name="Nowell W R."/>
        </authorList>
    </citation>
    <scope>NUCLEOTIDE SEQUENCE</scope>
</reference>
<feature type="compositionally biased region" description="Polar residues" evidence="1">
    <location>
        <begin position="449"/>
        <end position="484"/>
    </location>
</feature>
<dbReference type="AlphaFoldDB" id="A0A813NNW4"/>
<sequence>MSYVETLYNHSAPPPGFTNTSSAKESQLIDLLSEVIGQCKAYPHFSESRVKETNLLLKVTQIWLSSTPLSFSNNSTNDFVQNLFSDVLKLVQEIISNDDFKQKQQLQLLQLLPSPEIDNPSIICLKPSLDEGFQNKIYNQQSQLCSALSESNGLCPLEEQTNQDVSTVIDIIHEPINDNVNSSIIEIINDEGNFSLDDLASEYLQDNISDLSGQNLESHCVNTPIIIAEIIQTKETESATIPNLNDLEKHYIETDNNTNIETTLPSPQAFMSTIMKNNKTMHLDLIDEKKVSIEDILFSIRLTSNEAADNCVIWKQPSKFGQILCEPEKQCDITIVNSKQHEDINTFFNHDLYQKLSHVIQALPKHCMRQYQTPNKPVRNNDNQRRYNNQQHNHQQQQQQHNHQQQQQQHNHQQQQQQHNHQHPQQQRQMSSTSNNNNTNNQMERPCLNRSNEQYPKNYYQQQQRSSYIPSNNQPYYPQNQSDQYYEEHVSSSSNNRRNRNNTKPFHQANDRPNVSESTLSPSKQQKTQKQFNQELSIHKTPAIKNAHDSQSTTYNNANSNKKKGPDPSRTRIFENSNNPVDQTTPMLKVNRTQVI</sequence>
<feature type="compositionally biased region" description="Polar residues" evidence="1">
    <location>
        <begin position="549"/>
        <end position="560"/>
    </location>
</feature>
<evidence type="ECO:0000313" key="3">
    <source>
        <dbReference type="EMBL" id="CAF3521197.1"/>
    </source>
</evidence>
<protein>
    <submittedName>
        <fullName evidence="2">Uncharacterized protein</fullName>
    </submittedName>
</protein>
<proteinExistence type="predicted"/>
<evidence type="ECO:0000313" key="2">
    <source>
        <dbReference type="EMBL" id="CAF0742676.1"/>
    </source>
</evidence>
<keyword evidence="4" id="KW-1185">Reference proteome</keyword>
<accession>A0A813NNW4</accession>
<comment type="caution">
    <text evidence="2">The sequence shown here is derived from an EMBL/GenBank/DDBJ whole genome shotgun (WGS) entry which is preliminary data.</text>
</comment>